<reference evidence="2" key="1">
    <citation type="submission" date="2021-01" db="EMBL/GenBank/DDBJ databases">
        <authorList>
            <person name="Corre E."/>
            <person name="Pelletier E."/>
            <person name="Niang G."/>
            <person name="Scheremetjew M."/>
            <person name="Finn R."/>
            <person name="Kale V."/>
            <person name="Holt S."/>
            <person name="Cochrane G."/>
            <person name="Meng A."/>
            <person name="Brown T."/>
            <person name="Cohen L."/>
        </authorList>
    </citation>
    <scope>NUCLEOTIDE SEQUENCE</scope>
    <source>
        <strain evidence="2">CCMP1413</strain>
    </source>
</reference>
<feature type="compositionally biased region" description="Low complexity" evidence="1">
    <location>
        <begin position="205"/>
        <end position="223"/>
    </location>
</feature>
<feature type="region of interest" description="Disordered" evidence="1">
    <location>
        <begin position="68"/>
        <end position="121"/>
    </location>
</feature>
<feature type="region of interest" description="Disordered" evidence="1">
    <location>
        <begin position="1"/>
        <end position="33"/>
    </location>
</feature>
<organism evidence="2">
    <name type="scientific">Prasinoderma coloniale</name>
    <dbReference type="NCBI Taxonomy" id="156133"/>
    <lineage>
        <taxon>Eukaryota</taxon>
        <taxon>Viridiplantae</taxon>
        <taxon>Prasinodermophyta</taxon>
        <taxon>Prasinodermophyceae</taxon>
        <taxon>Prasinodermales</taxon>
        <taxon>Prasinodermaceae</taxon>
        <taxon>Prasinoderma</taxon>
    </lineage>
</organism>
<feature type="compositionally biased region" description="Gly residues" evidence="1">
    <location>
        <begin position="18"/>
        <end position="32"/>
    </location>
</feature>
<gene>
    <name evidence="2" type="ORF">PCOL08062_LOCUS3394</name>
</gene>
<feature type="region of interest" description="Disordered" evidence="1">
    <location>
        <begin position="138"/>
        <end position="288"/>
    </location>
</feature>
<feature type="region of interest" description="Disordered" evidence="1">
    <location>
        <begin position="464"/>
        <end position="497"/>
    </location>
</feature>
<feature type="compositionally biased region" description="Basic and acidic residues" evidence="1">
    <location>
        <begin position="273"/>
        <end position="283"/>
    </location>
</feature>
<feature type="compositionally biased region" description="Basic and acidic residues" evidence="1">
    <location>
        <begin position="171"/>
        <end position="188"/>
    </location>
</feature>
<name>A0A7R9TFR6_9VIRI</name>
<evidence type="ECO:0000313" key="2">
    <source>
        <dbReference type="EMBL" id="CAD8234116.1"/>
    </source>
</evidence>
<sequence length="553" mass="56971">MLNSRSISHGRYQPQASGKGGGGAGGGTGGNGAVESALRAVPVLGTGVLGAAALVRQGSGAIVRGAGAVGRRASEASGLTQRRVARDDKSLQTGYYEPSDDDIGSSEDDEEPHEGLQQGSAQSMVCVGRPTLAHTGHQYHSNRHMRAQTTRSAPSLSLQSEGQEHGAVPRQKSDTDIHPTDAHGRSSEECAIPSTNKRGQRRQLVRSGSGSSSISSRGADSEGALPTTSQRGKGRVASGLFSSMRSAGRSVRASLGMPSSRRGTSESSAAASDDARGGKDARGRGASGEELAVAKDEVLQQYMVQARSLLRTLDDACGEAAAWEASALTAVAATETCHKMMEARLIVSRGKDELAKLGIVRSAFEKYTSVATSASLDSLRSLSALAGAARAGIMRVLSLAGCQRADARDKQIQSYRKAAANCISEASQALDDLNTQLSDSQRAFAVGAGLYYAAVARALSGAASSPVEQPPRDAEEGWADFQDSPPQTESKVAAEDDGHAGAGRVSFGFIERAASTLSGAIAVMLIPIEADHLGTGSERSGGGAVLVQLVVPS</sequence>
<feature type="compositionally biased region" description="Acidic residues" evidence="1">
    <location>
        <begin position="98"/>
        <end position="112"/>
    </location>
</feature>
<evidence type="ECO:0000256" key="1">
    <source>
        <dbReference type="SAM" id="MobiDB-lite"/>
    </source>
</evidence>
<protein>
    <submittedName>
        <fullName evidence="2">Uncharacterized protein</fullName>
    </submittedName>
</protein>
<feature type="compositionally biased region" description="Low complexity" evidence="1">
    <location>
        <begin position="68"/>
        <end position="78"/>
    </location>
</feature>
<dbReference type="AlphaFoldDB" id="A0A7R9TFR6"/>
<feature type="compositionally biased region" description="Polar residues" evidence="1">
    <location>
        <begin position="147"/>
        <end position="161"/>
    </location>
</feature>
<dbReference type="EMBL" id="HBDZ01004441">
    <property type="protein sequence ID" value="CAD8234116.1"/>
    <property type="molecule type" value="Transcribed_RNA"/>
</dbReference>
<accession>A0A7R9TFR6</accession>
<proteinExistence type="predicted"/>